<dbReference type="GO" id="GO:0016746">
    <property type="term" value="F:acyltransferase activity"/>
    <property type="evidence" value="ECO:0007669"/>
    <property type="project" value="InterPro"/>
</dbReference>
<gene>
    <name evidence="1" type="ORF">IMCC3135_33790</name>
</gene>
<dbReference type="SUPFAM" id="SSF53901">
    <property type="entry name" value="Thiolase-like"/>
    <property type="match status" value="2"/>
</dbReference>
<keyword evidence="2" id="KW-1185">Reference proteome</keyword>
<dbReference type="EMBL" id="CP018632">
    <property type="protein sequence ID" value="ASJ76799.1"/>
    <property type="molecule type" value="Genomic_DNA"/>
</dbReference>
<dbReference type="OrthoDB" id="3078238at2"/>
<accession>A0A2Z2NZT4</accession>
<dbReference type="KEGG" id="gai:IMCC3135_33790"/>
<protein>
    <recommendedName>
        <fullName evidence="3">3-oxoacyl-[acyl-carrier-protein] synthase 2</fullName>
    </recommendedName>
</protein>
<evidence type="ECO:0008006" key="3">
    <source>
        <dbReference type="Google" id="ProtNLM"/>
    </source>
</evidence>
<evidence type="ECO:0000313" key="2">
    <source>
        <dbReference type="Proteomes" id="UP000250079"/>
    </source>
</evidence>
<organism evidence="1 2">
    <name type="scientific">Granulosicoccus antarcticus IMCC3135</name>
    <dbReference type="NCBI Taxonomy" id="1192854"/>
    <lineage>
        <taxon>Bacteria</taxon>
        <taxon>Pseudomonadati</taxon>
        <taxon>Pseudomonadota</taxon>
        <taxon>Gammaproteobacteria</taxon>
        <taxon>Chromatiales</taxon>
        <taxon>Granulosicoccaceae</taxon>
        <taxon>Granulosicoccus</taxon>
    </lineage>
</organism>
<evidence type="ECO:0000313" key="1">
    <source>
        <dbReference type="EMBL" id="ASJ76799.1"/>
    </source>
</evidence>
<sequence>MNTLITITGSGMVTAVGNDAASSCAAIHCAIDNFRESQFMDNAGEPITTAACELDEPCSGETRLVKMAAAALAECLASNSAIDCKHTPLILCLPERSRQDYPISDDAAFFLAIQEELGLGFSDKSRLLAHGHVSAAVALLNARQMLANNQSVKHVLIASADSLLSTATLQHFEDNDRLLTSEHSDGILPGEAAAAIVVERARGNRGAMLVHGIGFAVEPAPILSGKPTQAQGLTQAIKAALEEAQLPMQEMAYRITDLSGEHYYFREAALALSRTLRVLRDEFDILHPADCVGETGTALGFIILGYQLDLIRTHPPDFPQLIAHFSNDDGRRAAIVLGMN</sequence>
<dbReference type="Proteomes" id="UP000250079">
    <property type="component" value="Chromosome"/>
</dbReference>
<reference evidence="1 2" key="1">
    <citation type="submission" date="2016-12" db="EMBL/GenBank/DDBJ databases">
        <authorList>
            <person name="Song W.-J."/>
            <person name="Kurnit D.M."/>
        </authorList>
    </citation>
    <scope>NUCLEOTIDE SEQUENCE [LARGE SCALE GENOMIC DNA]</scope>
    <source>
        <strain evidence="1 2">IMCC3135</strain>
    </source>
</reference>
<dbReference type="Gene3D" id="3.40.47.10">
    <property type="match status" value="1"/>
</dbReference>
<name>A0A2Z2NZT4_9GAMM</name>
<dbReference type="InterPro" id="IPR016039">
    <property type="entry name" value="Thiolase-like"/>
</dbReference>
<proteinExistence type="predicted"/>
<dbReference type="RefSeq" id="WP_088921522.1">
    <property type="nucleotide sequence ID" value="NZ_CP018632.1"/>
</dbReference>
<dbReference type="NCBIfam" id="NF004798">
    <property type="entry name" value="PRK06147.1"/>
    <property type="match status" value="1"/>
</dbReference>
<dbReference type="AlphaFoldDB" id="A0A2Z2NZT4"/>